<name>A0A3E2B474_9FIRM</name>
<evidence type="ECO:0000313" key="4">
    <source>
        <dbReference type="Proteomes" id="UP000260649"/>
    </source>
</evidence>
<comment type="caution">
    <text evidence="3">The sequence shown here is derived from an EMBL/GenBank/DDBJ whole genome shotgun (WGS) entry which is preliminary data.</text>
</comment>
<gene>
    <name evidence="3" type="ORF">DV520_04930</name>
</gene>
<evidence type="ECO:0000259" key="2">
    <source>
        <dbReference type="PROSITE" id="PS50943"/>
    </source>
</evidence>
<dbReference type="InterPro" id="IPR001387">
    <property type="entry name" value="Cro/C1-type_HTH"/>
</dbReference>
<dbReference type="GeneID" id="97995078"/>
<dbReference type="Gene3D" id="1.10.260.40">
    <property type="entry name" value="lambda repressor-like DNA-binding domains"/>
    <property type="match status" value="1"/>
</dbReference>
<reference evidence="3 4" key="1">
    <citation type="submission" date="2018-07" db="EMBL/GenBank/DDBJ databases">
        <title>GABA Modulating Bacteria of the Human Gut Microbiota.</title>
        <authorList>
            <person name="Strandwitz P."/>
            <person name="Kim K.H."/>
            <person name="Terekhova D."/>
            <person name="Liu J.K."/>
            <person name="Sharma A."/>
            <person name="Levering J."/>
            <person name="Mcdonald D."/>
            <person name="Dietrich D."/>
            <person name="Ramadhar T.R."/>
            <person name="Lekbua A."/>
            <person name="Mroue N."/>
            <person name="Liston C."/>
            <person name="Stewart E.J."/>
            <person name="Dubin M.J."/>
            <person name="Zengler K."/>
            <person name="Knight R."/>
            <person name="Gilbert J.A."/>
            <person name="Clardy J."/>
            <person name="Lewis K."/>
        </authorList>
    </citation>
    <scope>NUCLEOTIDE SEQUENCE [LARGE SCALE GENOMIC DNA]</scope>
    <source>
        <strain evidence="3 4">KLE1738</strain>
    </source>
</reference>
<dbReference type="Proteomes" id="UP000260649">
    <property type="component" value="Unassembled WGS sequence"/>
</dbReference>
<dbReference type="SUPFAM" id="SSF47413">
    <property type="entry name" value="lambda repressor-like DNA-binding domains"/>
    <property type="match status" value="1"/>
</dbReference>
<dbReference type="OrthoDB" id="1692255at2"/>
<dbReference type="GO" id="GO:0005829">
    <property type="term" value="C:cytosol"/>
    <property type="evidence" value="ECO:0007669"/>
    <property type="project" value="TreeGrafter"/>
</dbReference>
<proteinExistence type="predicted"/>
<dbReference type="PANTHER" id="PTHR46797">
    <property type="entry name" value="HTH-TYPE TRANSCRIPTIONAL REGULATOR"/>
    <property type="match status" value="1"/>
</dbReference>
<dbReference type="PROSITE" id="PS50943">
    <property type="entry name" value="HTH_CROC1"/>
    <property type="match status" value="1"/>
</dbReference>
<dbReference type="SMART" id="SM00530">
    <property type="entry name" value="HTH_XRE"/>
    <property type="match status" value="1"/>
</dbReference>
<feature type="domain" description="HTH cro/C1-type" evidence="2">
    <location>
        <begin position="10"/>
        <end position="64"/>
    </location>
</feature>
<evidence type="ECO:0000256" key="1">
    <source>
        <dbReference type="ARBA" id="ARBA00023125"/>
    </source>
</evidence>
<dbReference type="EMBL" id="QQRQ01000006">
    <property type="protein sequence ID" value="RFT06797.1"/>
    <property type="molecule type" value="Genomic_DNA"/>
</dbReference>
<dbReference type="InterPro" id="IPR050807">
    <property type="entry name" value="TransReg_Diox_bact_type"/>
</dbReference>
<evidence type="ECO:0000313" key="3">
    <source>
        <dbReference type="EMBL" id="RFT06797.1"/>
    </source>
</evidence>
<dbReference type="RefSeq" id="WP_021919120.1">
    <property type="nucleotide sequence ID" value="NZ_CAKXKJ010000006.1"/>
</dbReference>
<protein>
    <submittedName>
        <fullName evidence="3">XRE family transcriptional regulator</fullName>
    </submittedName>
</protein>
<dbReference type="AlphaFoldDB" id="A0A3E2B474"/>
<dbReference type="InterPro" id="IPR010982">
    <property type="entry name" value="Lambda_DNA-bd_dom_sf"/>
</dbReference>
<keyword evidence="4" id="KW-1185">Reference proteome</keyword>
<dbReference type="GO" id="GO:0003677">
    <property type="term" value="F:DNA binding"/>
    <property type="evidence" value="ECO:0007669"/>
    <property type="project" value="UniProtKB-KW"/>
</dbReference>
<dbReference type="GO" id="GO:0003700">
    <property type="term" value="F:DNA-binding transcription factor activity"/>
    <property type="evidence" value="ECO:0007669"/>
    <property type="project" value="TreeGrafter"/>
</dbReference>
<keyword evidence="1" id="KW-0238">DNA-binding</keyword>
<dbReference type="Pfam" id="PF01381">
    <property type="entry name" value="HTH_3"/>
    <property type="match status" value="1"/>
</dbReference>
<sequence length="109" mass="12406">MMTQTIGRKLRQFRQKKGYSQETLADRAGLHPTYIGQVERGEKNITVETLAKITTALGIPISSVFDDVLSNPMPSAENYPLRAYELFSSLSEKDQRRLYDILSQIRSLL</sequence>
<dbReference type="PANTHER" id="PTHR46797:SF1">
    <property type="entry name" value="METHYLPHOSPHONATE SYNTHASE"/>
    <property type="match status" value="1"/>
</dbReference>
<accession>A0A3E2B474</accession>
<dbReference type="CDD" id="cd00093">
    <property type="entry name" value="HTH_XRE"/>
    <property type="match status" value="1"/>
</dbReference>
<organism evidence="3 4">
    <name type="scientific">Evtepia gabavorous</name>
    <dbReference type="NCBI Taxonomy" id="2211183"/>
    <lineage>
        <taxon>Bacteria</taxon>
        <taxon>Bacillati</taxon>
        <taxon>Bacillota</taxon>
        <taxon>Clostridia</taxon>
        <taxon>Eubacteriales</taxon>
        <taxon>Evtepia</taxon>
    </lineage>
</organism>